<evidence type="ECO:0000256" key="1">
    <source>
        <dbReference type="ARBA" id="ARBA00004141"/>
    </source>
</evidence>
<dbReference type="InterPro" id="IPR045863">
    <property type="entry name" value="CorA_TM1_TM2"/>
</dbReference>
<dbReference type="Proteomes" id="UP000095576">
    <property type="component" value="Unassembled WGS sequence"/>
</dbReference>
<evidence type="ECO:0000313" key="9">
    <source>
        <dbReference type="EMBL" id="CUQ28734.1"/>
    </source>
</evidence>
<evidence type="ECO:0000313" key="13">
    <source>
        <dbReference type="EMBL" id="KAB4469997.1"/>
    </source>
</evidence>
<evidence type="ECO:0000313" key="25">
    <source>
        <dbReference type="Proteomes" id="UP000283616"/>
    </source>
</evidence>
<evidence type="ECO:0000313" key="33">
    <source>
        <dbReference type="Proteomes" id="UP000782901"/>
    </source>
</evidence>
<dbReference type="EMBL" id="WCSY01000002">
    <property type="protein sequence ID" value="KAB4315656.1"/>
    <property type="molecule type" value="Genomic_DNA"/>
</dbReference>
<evidence type="ECO:0000313" key="20">
    <source>
        <dbReference type="EMBL" id="UYU66980.1"/>
    </source>
</evidence>
<dbReference type="GO" id="GO:0016020">
    <property type="term" value="C:membrane"/>
    <property type="evidence" value="ECO:0007669"/>
    <property type="project" value="UniProtKB-SubCell"/>
</dbReference>
<dbReference type="Pfam" id="PF01544">
    <property type="entry name" value="CorA"/>
    <property type="match status" value="1"/>
</dbReference>
<dbReference type="EMBL" id="WCRS01000020">
    <property type="protein sequence ID" value="KAB4469997.1"/>
    <property type="molecule type" value="Genomic_DNA"/>
</dbReference>
<dbReference type="GeneID" id="60924594"/>
<keyword evidence="4 6" id="KW-1133">Transmembrane helix</keyword>
<evidence type="ECO:0000256" key="5">
    <source>
        <dbReference type="ARBA" id="ARBA00023136"/>
    </source>
</evidence>
<dbReference type="Proteomes" id="UP000782901">
    <property type="component" value="Unassembled WGS sequence"/>
</dbReference>
<evidence type="ECO:0000313" key="17">
    <source>
        <dbReference type="EMBL" id="MDC2234532.1"/>
    </source>
</evidence>
<dbReference type="InterPro" id="IPR002523">
    <property type="entry name" value="MgTranspt_CorA/ZnTranspt_ZntB"/>
</dbReference>
<evidence type="ECO:0000313" key="21">
    <source>
        <dbReference type="EMBL" id="UYU70197.1"/>
    </source>
</evidence>
<feature type="transmembrane region" description="Helical" evidence="6">
    <location>
        <begin position="283"/>
        <end position="303"/>
    </location>
</feature>
<name>A0A0P0F0S8_BACT4</name>
<dbReference type="EMBL" id="AP022660">
    <property type="protein sequence ID" value="BCA52729.1"/>
    <property type="molecule type" value="Genomic_DNA"/>
</dbReference>
<evidence type="ECO:0000313" key="11">
    <source>
        <dbReference type="EMBL" id="KAB4452115.1"/>
    </source>
</evidence>
<dbReference type="Proteomes" id="UP000440614">
    <property type="component" value="Unassembled WGS sequence"/>
</dbReference>
<dbReference type="EMBL" id="WCSB01000003">
    <property type="protein sequence ID" value="KAB4454232.1"/>
    <property type="molecule type" value="Genomic_DNA"/>
</dbReference>
<dbReference type="PANTHER" id="PTHR47891">
    <property type="entry name" value="TRANSPORTER-RELATED"/>
    <property type="match status" value="1"/>
</dbReference>
<dbReference type="Proteomes" id="UP000500882">
    <property type="component" value="Chromosome"/>
</dbReference>
<dbReference type="CDD" id="cd12827">
    <property type="entry name" value="EcCorA_ZntB-like_u2"/>
    <property type="match status" value="1"/>
</dbReference>
<evidence type="ECO:0000313" key="7">
    <source>
        <dbReference type="EMBL" id="BCA52729.1"/>
    </source>
</evidence>
<dbReference type="EMBL" id="WCRY01000005">
    <property type="protein sequence ID" value="KAB4484363.1"/>
    <property type="molecule type" value="Genomic_DNA"/>
</dbReference>
<evidence type="ECO:0000313" key="32">
    <source>
        <dbReference type="Proteomes" id="UP000500882"/>
    </source>
</evidence>
<dbReference type="EMBL" id="CP083681">
    <property type="protein sequence ID" value="UYU70197.1"/>
    <property type="molecule type" value="Genomic_DNA"/>
</dbReference>
<dbReference type="PATRIC" id="fig|818.23.peg.5030"/>
<reference evidence="25 26" key="2">
    <citation type="submission" date="2018-08" db="EMBL/GenBank/DDBJ databases">
        <title>A genome reference for cultivated species of the human gut microbiota.</title>
        <authorList>
            <person name="Zou Y."/>
            <person name="Xue W."/>
            <person name="Luo G."/>
        </authorList>
    </citation>
    <scope>NUCLEOTIDE SEQUENCE [LARGE SCALE GENOMIC DNA]</scope>
    <source>
        <strain evidence="19 25">AF37-12</strain>
        <strain evidence="18 26">AM30-26</strain>
    </source>
</reference>
<evidence type="ECO:0000313" key="24">
    <source>
        <dbReference type="Proteomes" id="UP000095576"/>
    </source>
</evidence>
<dbReference type="InterPro" id="IPR047199">
    <property type="entry name" value="CorA-like"/>
</dbReference>
<reference evidence="17" key="8">
    <citation type="submission" date="2022-10" db="EMBL/GenBank/DDBJ databases">
        <title>Human gut microbiome strain richness.</title>
        <authorList>
            <person name="Chen-Liaw A."/>
        </authorList>
    </citation>
    <scope>NUCLEOTIDE SEQUENCE</scope>
    <source>
        <strain evidence="17">1001283st1_A3_1001283B150304_161114</strain>
    </source>
</reference>
<evidence type="ECO:0000313" key="18">
    <source>
        <dbReference type="EMBL" id="RHD83384.1"/>
    </source>
</evidence>
<dbReference type="Proteomes" id="UP001200544">
    <property type="component" value="Unassembled WGS sequence"/>
</dbReference>
<dbReference type="Proteomes" id="UP000436858">
    <property type="component" value="Unassembled WGS sequence"/>
</dbReference>
<dbReference type="Gene3D" id="3.30.460.20">
    <property type="entry name" value="CorA soluble domain-like"/>
    <property type="match status" value="1"/>
</dbReference>
<dbReference type="EMBL" id="CZAP01000042">
    <property type="protein sequence ID" value="CUQ28734.1"/>
    <property type="molecule type" value="Genomic_DNA"/>
</dbReference>
<dbReference type="InterPro" id="IPR045861">
    <property type="entry name" value="CorA_cytoplasmic_dom"/>
</dbReference>
<feature type="transmembrane region" description="Helical" evidence="6">
    <location>
        <begin position="253"/>
        <end position="271"/>
    </location>
</feature>
<dbReference type="EMBL" id="CP083680">
    <property type="protein sequence ID" value="UYU66980.1"/>
    <property type="molecule type" value="Genomic_DNA"/>
</dbReference>
<evidence type="ECO:0000313" key="16">
    <source>
        <dbReference type="EMBL" id="MCE9238342.1"/>
    </source>
</evidence>
<evidence type="ECO:0000256" key="6">
    <source>
        <dbReference type="SAM" id="Phobius"/>
    </source>
</evidence>
<evidence type="ECO:0000256" key="4">
    <source>
        <dbReference type="ARBA" id="ARBA00022989"/>
    </source>
</evidence>
<evidence type="ECO:0000313" key="8">
    <source>
        <dbReference type="EMBL" id="CUQ12884.1"/>
    </source>
</evidence>
<organism evidence="15 33">
    <name type="scientific">Bacteroides thetaiotaomicron</name>
    <dbReference type="NCBI Taxonomy" id="818"/>
    <lineage>
        <taxon>Bacteria</taxon>
        <taxon>Pseudomonadati</taxon>
        <taxon>Bacteroidota</taxon>
        <taxon>Bacteroidia</taxon>
        <taxon>Bacteroidales</taxon>
        <taxon>Bacteroidaceae</taxon>
        <taxon>Bacteroides</taxon>
    </lineage>
</organism>
<dbReference type="EMBL" id="QROV01000027">
    <property type="protein sequence ID" value="RHL54753.1"/>
    <property type="molecule type" value="Genomic_DNA"/>
</dbReference>
<reference evidence="23 24" key="1">
    <citation type="submission" date="2015-09" db="EMBL/GenBank/DDBJ databases">
        <authorList>
            <consortium name="Pathogen Informatics"/>
        </authorList>
    </citation>
    <scope>NUCLEOTIDE SEQUENCE [LARGE SCALE GENOMIC DNA]</scope>
    <source>
        <strain evidence="9 24">2789STDY5834899</strain>
        <strain evidence="8 23">2789STDY5834945</strain>
    </source>
</reference>
<dbReference type="Proteomes" id="UP000436825">
    <property type="component" value="Unassembled WGS sequence"/>
</dbReference>
<dbReference type="Proteomes" id="UP001162960">
    <property type="component" value="Chromosome"/>
</dbReference>
<dbReference type="EMBL" id="CP083685">
    <property type="protein sequence ID" value="UYU90101.1"/>
    <property type="molecule type" value="Genomic_DNA"/>
</dbReference>
<dbReference type="Proteomes" id="UP001156218">
    <property type="component" value="Chromosome"/>
</dbReference>
<dbReference type="RefSeq" id="WP_008763680.1">
    <property type="nucleotide sequence ID" value="NZ_AP022660.1"/>
</dbReference>
<dbReference type="Proteomes" id="UP000095541">
    <property type="component" value="Unassembled WGS sequence"/>
</dbReference>
<dbReference type="EMBL" id="WCRW01000018">
    <property type="protein sequence ID" value="KAB4452115.1"/>
    <property type="molecule type" value="Genomic_DNA"/>
</dbReference>
<dbReference type="SUPFAM" id="SSF143865">
    <property type="entry name" value="CorA soluble domain-like"/>
    <property type="match status" value="1"/>
</dbReference>
<dbReference type="Proteomes" id="UP001156216">
    <property type="component" value="Chromosome"/>
</dbReference>
<dbReference type="KEGG" id="btho:Btheta7330_04884"/>
<evidence type="ECO:0000313" key="19">
    <source>
        <dbReference type="EMBL" id="RHL54753.1"/>
    </source>
</evidence>
<dbReference type="EMBL" id="JAGZEE010000046">
    <property type="protein sequence ID" value="MBS5413280.1"/>
    <property type="molecule type" value="Genomic_DNA"/>
</dbReference>
<evidence type="ECO:0000313" key="22">
    <source>
        <dbReference type="EMBL" id="UYU90101.1"/>
    </source>
</evidence>
<evidence type="ECO:0000313" key="28">
    <source>
        <dbReference type="Proteomes" id="UP000436858"/>
    </source>
</evidence>
<dbReference type="Proteomes" id="UP000460317">
    <property type="component" value="Unassembled WGS sequence"/>
</dbReference>
<reference evidence="7 32" key="4">
    <citation type="submission" date="2020-02" db="EMBL/GenBank/DDBJ databases">
        <title>Whole-genome sequencing and comparative analysis of the genomes of Bacteroides thetaiotaomicron and Escherichia coli isolated from a healthy resident in Vietnam.</title>
        <authorList>
            <person name="Mohsin M."/>
            <person name="Tanaka K."/>
            <person name="Kawahara R."/>
            <person name="Kondo S."/>
            <person name="Noguchi H."/>
            <person name="Motooka D."/>
            <person name="Nakamura S."/>
            <person name="Khong D.T."/>
            <person name="Nguyen T.N."/>
            <person name="Tran H.T."/>
            <person name="Yamamoto Y."/>
        </authorList>
    </citation>
    <scope>NUCLEOTIDE SEQUENCE [LARGE SCALE GENOMIC DNA]</scope>
    <source>
        <strain evidence="7 32">F9-2</strain>
    </source>
</reference>
<proteinExistence type="inferred from homology"/>
<dbReference type="GO" id="GO:0046873">
    <property type="term" value="F:metal ion transmembrane transporter activity"/>
    <property type="evidence" value="ECO:0007669"/>
    <property type="project" value="InterPro"/>
</dbReference>
<evidence type="ECO:0000313" key="10">
    <source>
        <dbReference type="EMBL" id="KAB4315656.1"/>
    </source>
</evidence>
<evidence type="ECO:0000313" key="15">
    <source>
        <dbReference type="EMBL" id="MBS5413280.1"/>
    </source>
</evidence>
<dbReference type="EMBL" id="CZBI01000003">
    <property type="protein sequence ID" value="CUQ12884.1"/>
    <property type="molecule type" value="Genomic_DNA"/>
</dbReference>
<comment type="subcellular location">
    <subcellularLocation>
        <location evidence="1">Membrane</location>
        <topology evidence="1">Multi-pass membrane protein</topology>
    </subcellularLocation>
</comment>
<dbReference type="Proteomes" id="UP001217776">
    <property type="component" value="Unassembled WGS sequence"/>
</dbReference>
<dbReference type="EMBL" id="JAHYQA010000007">
    <property type="protein sequence ID" value="MCE9238342.1"/>
    <property type="molecule type" value="Genomic_DNA"/>
</dbReference>
<evidence type="ECO:0000313" key="31">
    <source>
        <dbReference type="Proteomes" id="UP000488521"/>
    </source>
</evidence>
<sequence>MRTYLYCEAGFVEKPQWLPNCWVNVVCPDNDDFEFLTKTLNVPESFLNDIADTDERPRTDTEGNWLLTILRIPMQNGQNESLPFGTVPIGIITNNEIIVSVCYHNTDLLPDFIEHTRRKGIEVRNKLDLILRLIYSSAVWFLKYLKQINLDISAAEKELERSIRNEDLLRLMRLQKTLVYFNTSIRGNEVMIGKLQSIFQDTDFLDKELVEDVIIELKQAFNTVNIYSDILTGTMDAFASIISNNVNAIMKRMTSLSITLMIPTLIASFYGMNVDIHLEEMPYAFALIILCSVVLSTLAFIVFRKIKWF</sequence>
<dbReference type="Proteomes" id="UP000283616">
    <property type="component" value="Unassembled WGS sequence"/>
</dbReference>
<dbReference type="AlphaFoldDB" id="A0A0P0F0S8"/>
<evidence type="ECO:0000256" key="2">
    <source>
        <dbReference type="ARBA" id="ARBA00009765"/>
    </source>
</evidence>
<evidence type="ECO:0000313" key="23">
    <source>
        <dbReference type="Proteomes" id="UP000095541"/>
    </source>
</evidence>
<reference evidence="16" key="7">
    <citation type="submission" date="2021-07" db="EMBL/GenBank/DDBJ databases">
        <title>Comparative genomics of Bacteroides fragilis group isolates reveals species-dependent resistance mechanisms and validates clinical tools for resistance prediction.</title>
        <authorList>
            <person name="Wallace M.J."/>
            <person name="Jean S."/>
            <person name="Wallace M.A."/>
            <person name="Carey-Ann B.D."/>
            <person name="Dantas G."/>
        </authorList>
    </citation>
    <scope>NUCLEOTIDE SEQUENCE</scope>
    <source>
        <strain evidence="16">BJH_160</strain>
    </source>
</reference>
<evidence type="ECO:0000313" key="30">
    <source>
        <dbReference type="Proteomes" id="UP000460317"/>
    </source>
</evidence>
<dbReference type="EMBL" id="QSJP01000023">
    <property type="protein sequence ID" value="RHD83384.1"/>
    <property type="molecule type" value="Genomic_DNA"/>
</dbReference>
<dbReference type="Proteomes" id="UP000488521">
    <property type="component" value="Unassembled WGS sequence"/>
</dbReference>
<dbReference type="Gene3D" id="1.20.58.340">
    <property type="entry name" value="Magnesium transport protein CorA, transmembrane region"/>
    <property type="match status" value="2"/>
</dbReference>
<comment type="similarity">
    <text evidence="2">Belongs to the CorA metal ion transporter (MIT) (TC 1.A.35) family.</text>
</comment>
<dbReference type="EMBL" id="JAQNVG010000002">
    <property type="protein sequence ID" value="MDC2234532.1"/>
    <property type="molecule type" value="Genomic_DNA"/>
</dbReference>
<keyword evidence="5 6" id="KW-0472">Membrane</keyword>
<gene>
    <name evidence="8" type="primary">corA_2</name>
    <name evidence="7" type="ORF">BatF92_46710</name>
    <name evidence="19" type="ORF">DW011_20170</name>
    <name evidence="18" type="ORF">DW780_20925</name>
    <name evidence="9" type="ORF">ERS852511_05087</name>
    <name evidence="8" type="ORF">ERS852557_02805</name>
    <name evidence="13" type="ORF">GAN59_21000</name>
    <name evidence="11" type="ORF">GAN75_21065</name>
    <name evidence="14" type="ORF">GAN91_06910</name>
    <name evidence="12" type="ORF">GAN93_05105</name>
    <name evidence="10" type="ORF">GAO51_03470</name>
    <name evidence="16" type="ORF">K0H07_14430</name>
    <name evidence="15" type="ORF">KHY35_21650</name>
    <name evidence="21" type="ORF">KQP59_18220</name>
    <name evidence="20" type="ORF">KQP68_01495</name>
    <name evidence="22" type="ORF">KQP74_19495</name>
    <name evidence="17" type="ORF">PO127_02065</name>
</gene>
<reference evidence="15" key="5">
    <citation type="submission" date="2021-02" db="EMBL/GenBank/DDBJ databases">
        <title>Infant gut strain persistence is associated with maternal origin, phylogeny, and functional potential including surface adhesion and iron acquisition.</title>
        <authorList>
            <person name="Lou Y.C."/>
        </authorList>
    </citation>
    <scope>NUCLEOTIDE SEQUENCE</scope>
    <source>
        <strain evidence="15">L3_082_243G1_dasL3_082_243G1_maxbin2.maxbin.015s ta_sub</strain>
    </source>
</reference>
<evidence type="ECO:0000313" key="27">
    <source>
        <dbReference type="Proteomes" id="UP000436825"/>
    </source>
</evidence>
<dbReference type="SUPFAM" id="SSF144083">
    <property type="entry name" value="Magnesium transport protein CorA, transmembrane region"/>
    <property type="match status" value="1"/>
</dbReference>
<protein>
    <submittedName>
        <fullName evidence="15">Magnesium transporter CorA family protein</fullName>
    </submittedName>
    <submittedName>
        <fullName evidence="7">Mg2+/Co2+ transporter</fullName>
    </submittedName>
</protein>
<evidence type="ECO:0000313" key="34">
    <source>
        <dbReference type="Proteomes" id="UP001156218"/>
    </source>
</evidence>
<dbReference type="PANTHER" id="PTHR47891:SF2">
    <property type="entry name" value="MAGNESIUM AND COBALT TRANSPORTER"/>
    <property type="match status" value="1"/>
</dbReference>
<accession>C6IID2</accession>
<dbReference type="OMA" id="MLTYYRS"/>
<accession>A0A0P0F0S8</accession>
<keyword evidence="3 6" id="KW-0812">Transmembrane</keyword>
<dbReference type="Proteomes" id="UP000284785">
    <property type="component" value="Unassembled WGS sequence"/>
</dbReference>
<evidence type="ECO:0000313" key="14">
    <source>
        <dbReference type="EMBL" id="KAB4484363.1"/>
    </source>
</evidence>
<reference evidence="27 28" key="3">
    <citation type="journal article" date="2019" name="Nat. Med.">
        <title>A library of human gut bacterial isolates paired with longitudinal multiomics data enables mechanistic microbiome research.</title>
        <authorList>
            <person name="Poyet M."/>
            <person name="Groussin M."/>
            <person name="Gibbons S.M."/>
            <person name="Avila-Pacheco J."/>
            <person name="Jiang X."/>
            <person name="Kearney S.M."/>
            <person name="Perrotta A.R."/>
            <person name="Berdy B."/>
            <person name="Zhao S."/>
            <person name="Lieberman T.D."/>
            <person name="Swanson P.K."/>
            <person name="Smith M."/>
            <person name="Roesemann S."/>
            <person name="Alexander J.E."/>
            <person name="Rich S.A."/>
            <person name="Livny J."/>
            <person name="Vlamakis H."/>
            <person name="Clish C."/>
            <person name="Bullock K."/>
            <person name="Deik A."/>
            <person name="Scott J."/>
            <person name="Pierce K.A."/>
            <person name="Xavier R.J."/>
            <person name="Alm E.J."/>
        </authorList>
    </citation>
    <scope>NUCLEOTIDE SEQUENCE [LARGE SCALE GENOMIC DNA]</scope>
    <source>
        <strain evidence="13 31">BIOML-A156</strain>
        <strain evidence="11 27">BIOML-A160</strain>
        <strain evidence="14 28">BIOML-A162</strain>
        <strain evidence="12 30">BIOML-A165</strain>
        <strain evidence="10 29">BIOML-A188</strain>
    </source>
</reference>
<evidence type="ECO:0000313" key="29">
    <source>
        <dbReference type="Proteomes" id="UP000440614"/>
    </source>
</evidence>
<evidence type="ECO:0000313" key="12">
    <source>
        <dbReference type="EMBL" id="KAB4454232.1"/>
    </source>
</evidence>
<evidence type="ECO:0000313" key="26">
    <source>
        <dbReference type="Proteomes" id="UP000284785"/>
    </source>
</evidence>
<reference evidence="20 34" key="6">
    <citation type="submission" date="2021-06" db="EMBL/GenBank/DDBJ databases">
        <title>Interrogation of the integrated mobile genetic elements in gut-associated Bacteroides with a consensus prediction approach.</title>
        <authorList>
            <person name="Campbell D.E."/>
            <person name="Leigh J.R."/>
            <person name="Kim T."/>
            <person name="England W."/>
            <person name="Whitaker R.J."/>
            <person name="Degnan P.H."/>
        </authorList>
    </citation>
    <scope>NUCLEOTIDE SEQUENCE [LARGE SCALE GENOMIC DNA]</scope>
    <source>
        <strain evidence="22">VPI-3443</strain>
        <strain evidence="21">VPI-BTDOT2</strain>
        <strain evidence="20 34">WAL8669</strain>
    </source>
</reference>
<evidence type="ECO:0000256" key="3">
    <source>
        <dbReference type="ARBA" id="ARBA00022692"/>
    </source>
</evidence>